<dbReference type="InterPro" id="IPR035461">
    <property type="entry name" value="GmhA/DiaA"/>
</dbReference>
<dbReference type="SUPFAM" id="SSF53697">
    <property type="entry name" value="SIS domain"/>
    <property type="match status" value="1"/>
</dbReference>
<evidence type="ECO:0000313" key="2">
    <source>
        <dbReference type="EMBL" id="QFZ81798.1"/>
    </source>
</evidence>
<feature type="domain" description="SIS" evidence="1">
    <location>
        <begin position="43"/>
        <end position="204"/>
    </location>
</feature>
<name>A0A5Q0LXU8_VARPD</name>
<accession>A0A5Q0LXU8</accession>
<dbReference type="InterPro" id="IPR001347">
    <property type="entry name" value="SIS_dom"/>
</dbReference>
<dbReference type="Gene3D" id="3.40.50.10490">
    <property type="entry name" value="Glucose-6-phosphate isomerase like protein, domain 1"/>
    <property type="match status" value="1"/>
</dbReference>
<dbReference type="PROSITE" id="PS51464">
    <property type="entry name" value="SIS"/>
    <property type="match status" value="1"/>
</dbReference>
<dbReference type="InterPro" id="IPR046348">
    <property type="entry name" value="SIS_dom_sf"/>
</dbReference>
<dbReference type="AlphaFoldDB" id="A0A5Q0LXU8"/>
<organism evidence="2 3">
    <name type="scientific">Variovorax paradoxus</name>
    <dbReference type="NCBI Taxonomy" id="34073"/>
    <lineage>
        <taxon>Bacteria</taxon>
        <taxon>Pseudomonadati</taxon>
        <taxon>Pseudomonadota</taxon>
        <taxon>Betaproteobacteria</taxon>
        <taxon>Burkholderiales</taxon>
        <taxon>Comamonadaceae</taxon>
        <taxon>Variovorax</taxon>
    </lineage>
</organism>
<dbReference type="Pfam" id="PF13580">
    <property type="entry name" value="SIS_2"/>
    <property type="match status" value="1"/>
</dbReference>
<dbReference type="GO" id="GO:1901135">
    <property type="term" value="P:carbohydrate derivative metabolic process"/>
    <property type="evidence" value="ECO:0007669"/>
    <property type="project" value="InterPro"/>
</dbReference>
<gene>
    <name evidence="2" type="ORF">GFK26_02920</name>
</gene>
<evidence type="ECO:0000259" key="1">
    <source>
        <dbReference type="PROSITE" id="PS51464"/>
    </source>
</evidence>
<dbReference type="PANTHER" id="PTHR30390">
    <property type="entry name" value="SEDOHEPTULOSE 7-PHOSPHATE ISOMERASE / DNAA INITIATOR-ASSOCIATING FACTOR FOR REPLICATION INITIATION"/>
    <property type="match status" value="1"/>
</dbReference>
<dbReference type="GO" id="GO:0097367">
    <property type="term" value="F:carbohydrate derivative binding"/>
    <property type="evidence" value="ECO:0007669"/>
    <property type="project" value="InterPro"/>
</dbReference>
<protein>
    <submittedName>
        <fullName evidence="2">SIS domain-containing protein</fullName>
    </submittedName>
</protein>
<dbReference type="Proteomes" id="UP000326780">
    <property type="component" value="Chromosome"/>
</dbReference>
<dbReference type="EMBL" id="CP045644">
    <property type="protein sequence ID" value="QFZ81798.1"/>
    <property type="molecule type" value="Genomic_DNA"/>
</dbReference>
<evidence type="ECO:0000313" key="3">
    <source>
        <dbReference type="Proteomes" id="UP000326780"/>
    </source>
</evidence>
<sequence length="209" mass="22091">MPSFFPDHQIADAGLYADAYFERITAAAKTVDRGALAAAGRLLAERAAQGKMIFSCGNGGSAAISNHLVCDCMKGVRSNGWLKPKVNSLSSAVELITAIVNDIGPEEMFSFQLTSMASEGDVLIAISSSGASPNIIKALNTAREMKMTTIAMTGFAGGDAARLADVGLHVDAENYGVVEDVHQSLMHILAQYLRQSHLTDPSLLGTLKF</sequence>
<proteinExistence type="predicted"/>
<dbReference type="InterPro" id="IPR050099">
    <property type="entry name" value="SIS_GmhA/DiaA_subfam"/>
</dbReference>
<dbReference type="RefSeq" id="WP_153280764.1">
    <property type="nucleotide sequence ID" value="NZ_CP045644.1"/>
</dbReference>
<dbReference type="CDD" id="cd05006">
    <property type="entry name" value="SIS_GmhA"/>
    <property type="match status" value="1"/>
</dbReference>
<dbReference type="PANTHER" id="PTHR30390:SF8">
    <property type="entry name" value="SUGAR ISOMERASE (SIS)"/>
    <property type="match status" value="1"/>
</dbReference>
<reference evidence="2 3" key="1">
    <citation type="submission" date="2019-10" db="EMBL/GenBank/DDBJ databases">
        <title>Complete genome sequence of Variovorax paradoxus 5C-2.</title>
        <authorList>
            <person name="Gogoleva N.E."/>
            <person name="Balkin A.S."/>
        </authorList>
    </citation>
    <scope>NUCLEOTIDE SEQUENCE [LARGE SCALE GENOMIC DNA]</scope>
    <source>
        <strain evidence="2 3">5C-2</strain>
    </source>
</reference>